<keyword evidence="9" id="KW-1185">Reference proteome</keyword>
<evidence type="ECO:0000256" key="2">
    <source>
        <dbReference type="ARBA" id="ARBA00022723"/>
    </source>
</evidence>
<protein>
    <recommendedName>
        <fullName evidence="7">Zinc finger PHD-type domain-containing protein</fullName>
    </recommendedName>
</protein>
<dbReference type="Pfam" id="PF12047">
    <property type="entry name" value="DNMT1-RFD"/>
    <property type="match status" value="1"/>
</dbReference>
<comment type="caution">
    <text evidence="8">The sequence shown here is derived from an EMBL/GenBank/DDBJ whole genome shotgun (WGS) entry which is preliminary data.</text>
</comment>
<dbReference type="Pfam" id="PF23004">
    <property type="entry name" value="PHDvar_NSD"/>
    <property type="match status" value="1"/>
</dbReference>
<reference evidence="8" key="1">
    <citation type="submission" date="2022-04" db="EMBL/GenBank/DDBJ databases">
        <title>A functionally conserved STORR gene fusion in Papaver species that diverged 16.8 million years ago.</title>
        <authorList>
            <person name="Catania T."/>
        </authorList>
    </citation>
    <scope>NUCLEOTIDE SEQUENCE</scope>
    <source>
        <strain evidence="8">S-188037</strain>
    </source>
</reference>
<gene>
    <name evidence="8" type="ORF">MKW98_002506</name>
</gene>
<evidence type="ECO:0000256" key="4">
    <source>
        <dbReference type="ARBA" id="ARBA00022771"/>
    </source>
</evidence>
<organism evidence="8 9">
    <name type="scientific">Papaver atlanticum</name>
    <dbReference type="NCBI Taxonomy" id="357466"/>
    <lineage>
        <taxon>Eukaryota</taxon>
        <taxon>Viridiplantae</taxon>
        <taxon>Streptophyta</taxon>
        <taxon>Embryophyta</taxon>
        <taxon>Tracheophyta</taxon>
        <taxon>Spermatophyta</taxon>
        <taxon>Magnoliopsida</taxon>
        <taxon>Ranunculales</taxon>
        <taxon>Papaveraceae</taxon>
        <taxon>Papaveroideae</taxon>
        <taxon>Papaver</taxon>
    </lineage>
</organism>
<feature type="domain" description="Zinc finger PHD-type" evidence="7">
    <location>
        <begin position="344"/>
        <end position="411"/>
    </location>
</feature>
<evidence type="ECO:0000313" key="8">
    <source>
        <dbReference type="EMBL" id="KAI3885114.1"/>
    </source>
</evidence>
<keyword evidence="3" id="KW-0677">Repeat</keyword>
<evidence type="ECO:0000259" key="7">
    <source>
        <dbReference type="SMART" id="SM00249"/>
    </source>
</evidence>
<dbReference type="GO" id="GO:0005634">
    <property type="term" value="C:nucleus"/>
    <property type="evidence" value="ECO:0007669"/>
    <property type="project" value="UniProtKB-SubCell"/>
</dbReference>
<evidence type="ECO:0000256" key="1">
    <source>
        <dbReference type="ARBA" id="ARBA00004123"/>
    </source>
</evidence>
<feature type="domain" description="Zinc finger PHD-type" evidence="7">
    <location>
        <begin position="279"/>
        <end position="343"/>
    </location>
</feature>
<dbReference type="Proteomes" id="UP001202328">
    <property type="component" value="Unassembled WGS sequence"/>
</dbReference>
<evidence type="ECO:0000256" key="5">
    <source>
        <dbReference type="ARBA" id="ARBA00022833"/>
    </source>
</evidence>
<keyword evidence="2" id="KW-0479">Metal-binding</keyword>
<dbReference type="PANTHER" id="PTHR46235:SF5">
    <property type="entry name" value="OS08G0337100 PROTEIN"/>
    <property type="match status" value="1"/>
</dbReference>
<dbReference type="InterPro" id="IPR001965">
    <property type="entry name" value="Znf_PHD"/>
</dbReference>
<accession>A0AAD4SA96</accession>
<keyword evidence="5" id="KW-0862">Zinc</keyword>
<dbReference type="AlphaFoldDB" id="A0AAD4SA96"/>
<feature type="domain" description="Zinc finger PHD-type" evidence="7">
    <location>
        <begin position="219"/>
        <end position="274"/>
    </location>
</feature>
<proteinExistence type="predicted"/>
<sequence>MSIRHWADECEDVIFSVTSYHFVGDKEEPVCYSVLPILWCEDQKLVDVDRKIFLQGFTSSGHQKVYKQVKAWKFDLSSFDQVKVEVLSKENKWIVLDEPRKSYEEIIRTIRLTLCCLQYLKRNPHASGSSLLSNVSPSFDRGTLSLKNDLRDHLTVIKSAVEHDNTLKTSKFLLAFLESPRTAFTENKGAGLVTKKAKLNVRDDREELNEEKTNTDDTVCAICDNGGHVLCCDGECKRCFHATVADAGADANCESLGLSKAEIDAQKFICLNCKYRQHQCFVCGKLGSSDCSSAREVFSCASCGHFYHPKCAADFLYPTNEVENRHLQKSIATGRSFTCPAHKCYKCKQAEDSLVRELQFAVCRRCPKAYHRKCLPRDIAFGYAEKLGLVQRAWDNLLPRNRILLYCQNHKIEKDQGTPSRNHIVFPNVEVKAKVQSTQSGQQRVLKRKRMIPEELQESTSVRPRNSVEMMAPSKQSQFVENKPKRFSVQRLVCTKRLSTCSASKVIPKDSFKPGIDLSYKQQKVLARPICSKPSPDAETGKRSNCL</sequence>
<keyword evidence="4" id="KW-0863">Zinc-finger</keyword>
<dbReference type="Gene3D" id="3.30.40.10">
    <property type="entry name" value="Zinc/RING finger domain, C3HC4 (zinc finger)"/>
    <property type="match status" value="2"/>
</dbReference>
<dbReference type="Pfam" id="PF22908">
    <property type="entry name" value="PHD_NSD"/>
    <property type="match status" value="1"/>
</dbReference>
<evidence type="ECO:0000256" key="6">
    <source>
        <dbReference type="ARBA" id="ARBA00023242"/>
    </source>
</evidence>
<dbReference type="InterPro" id="IPR022702">
    <property type="entry name" value="Cytosine_MeTrfase1_RFD"/>
</dbReference>
<dbReference type="GO" id="GO:0008270">
    <property type="term" value="F:zinc ion binding"/>
    <property type="evidence" value="ECO:0007669"/>
    <property type="project" value="UniProtKB-KW"/>
</dbReference>
<dbReference type="GO" id="GO:0006338">
    <property type="term" value="P:chromatin remodeling"/>
    <property type="evidence" value="ECO:0007669"/>
    <property type="project" value="UniProtKB-ARBA"/>
</dbReference>
<name>A0AAD4SA96_9MAGN</name>
<dbReference type="PANTHER" id="PTHR46235">
    <property type="entry name" value="PHD FINGER-CONTAINING PROTEIN DDB_G0268158"/>
    <property type="match status" value="1"/>
</dbReference>
<evidence type="ECO:0000256" key="3">
    <source>
        <dbReference type="ARBA" id="ARBA00022737"/>
    </source>
</evidence>
<evidence type="ECO:0000313" key="9">
    <source>
        <dbReference type="Proteomes" id="UP001202328"/>
    </source>
</evidence>
<dbReference type="InterPro" id="IPR055197">
    <property type="entry name" value="PHDvar_NSD"/>
</dbReference>
<keyword evidence="6" id="KW-0539">Nucleus</keyword>
<dbReference type="InterPro" id="IPR013083">
    <property type="entry name" value="Znf_RING/FYVE/PHD"/>
</dbReference>
<dbReference type="SMART" id="SM00249">
    <property type="entry name" value="PHD"/>
    <property type="match status" value="3"/>
</dbReference>
<dbReference type="EMBL" id="JAJJMB010012161">
    <property type="protein sequence ID" value="KAI3885114.1"/>
    <property type="molecule type" value="Genomic_DNA"/>
</dbReference>
<dbReference type="CDD" id="cd15565">
    <property type="entry name" value="PHD2_NSD"/>
    <property type="match status" value="1"/>
</dbReference>
<comment type="subcellular location">
    <subcellularLocation>
        <location evidence="1">Nucleus</location>
    </subcellularLocation>
</comment>
<dbReference type="InterPro" id="IPR055198">
    <property type="entry name" value="NSD_PHD"/>
</dbReference>